<name>A0A2Z4MRB3_BREBE</name>
<dbReference type="AlphaFoldDB" id="A0A2Z4MRB3"/>
<organism evidence="1 2">
    <name type="scientific">Brevibacillus brevis</name>
    <name type="common">Bacillus brevis</name>
    <dbReference type="NCBI Taxonomy" id="1393"/>
    <lineage>
        <taxon>Bacteria</taxon>
        <taxon>Bacillati</taxon>
        <taxon>Bacillota</taxon>
        <taxon>Bacilli</taxon>
        <taxon>Bacillales</taxon>
        <taxon>Paenibacillaceae</taxon>
        <taxon>Brevibacillus</taxon>
    </lineage>
</organism>
<evidence type="ECO:0008006" key="3">
    <source>
        <dbReference type="Google" id="ProtNLM"/>
    </source>
</evidence>
<sequence length="354" mass="35361">MSQANIPNITPTITVTRDDAINLLLTSIAIEELSLGHIIHAEAERLQYAIGTLPGLTVPASLSDLLLVNASVRQTLQDVTRKEMLLQSKLDNILSVPSSSTVGITGDTGATGPTGVGTIGATGTTGATGVGITGATGTTGATGVGITGATGVTGATGISVTGATGDTGATGITGATGATGETGATGATGATGPAFTTENFSAFLSTVTLSASSQLVNWSTASPYYSSPGFNPVTGTYTVPATGTYAIKATINYETSAAITVSLDPEITPAFEVRRLTPTATSLIIGDFPVLNVNIALVLTLRTILGTGTVTLAGDVQLNADDTLGLFYVANGLTINLNLGGGGEGIVWSIHRLT</sequence>
<dbReference type="RefSeq" id="WP_048035378.1">
    <property type="nucleotide sequence ID" value="NZ_CP030117.1"/>
</dbReference>
<evidence type="ECO:0000313" key="2">
    <source>
        <dbReference type="Proteomes" id="UP000036061"/>
    </source>
</evidence>
<dbReference type="EMBL" id="CP030117">
    <property type="protein sequence ID" value="AWX58973.1"/>
    <property type="molecule type" value="Genomic_DNA"/>
</dbReference>
<reference evidence="1 2" key="1">
    <citation type="journal article" date="2015" name="Genome Announc.">
        <title>Draft Genome Sequence of Brevibacillus brevis DZQ7, a Plant Growth-Promoting Rhizobacterium with Broad-Spectrum Antimicrobial Activity.</title>
        <authorList>
            <person name="Hou Q."/>
            <person name="Wang C."/>
            <person name="Hou X."/>
            <person name="Xia Z."/>
            <person name="Ye J."/>
            <person name="Liu K."/>
            <person name="Liu H."/>
            <person name="Wang J."/>
            <person name="Guo H."/>
            <person name="Yu X."/>
            <person name="Yang Y."/>
            <person name="Du B."/>
            <person name="Ding Y."/>
        </authorList>
    </citation>
    <scope>NUCLEOTIDE SEQUENCE [LARGE SCALE GENOMIC DNA]</scope>
    <source>
        <strain evidence="1 2">DZQ7</strain>
    </source>
</reference>
<proteinExistence type="predicted"/>
<accession>A0A2Z4MRB3</accession>
<protein>
    <recommendedName>
        <fullName evidence="3">Collagen-like protein</fullName>
    </recommendedName>
</protein>
<evidence type="ECO:0000313" key="1">
    <source>
        <dbReference type="EMBL" id="AWX58973.1"/>
    </source>
</evidence>
<gene>
    <name evidence="1" type="ORF">AB432_029720</name>
</gene>
<dbReference type="Pfam" id="PF26595">
    <property type="entry name" value="A_ENA"/>
    <property type="match status" value="1"/>
</dbReference>
<dbReference type="InterPro" id="IPR058705">
    <property type="entry name" value="A_ENA"/>
</dbReference>
<dbReference type="Proteomes" id="UP000036061">
    <property type="component" value="Chromosome"/>
</dbReference>